<dbReference type="InterPro" id="IPR006693">
    <property type="entry name" value="AB_hydrolase_lipase"/>
</dbReference>
<dbReference type="SUPFAM" id="SSF53474">
    <property type="entry name" value="alpha/beta-Hydrolases"/>
    <property type="match status" value="1"/>
</dbReference>
<dbReference type="Gene3D" id="3.40.50.1820">
    <property type="entry name" value="alpha/beta hydrolase"/>
    <property type="match status" value="2"/>
</dbReference>
<evidence type="ECO:0000313" key="2">
    <source>
        <dbReference type="EMBL" id="KAJ8318407.1"/>
    </source>
</evidence>
<dbReference type="PANTHER" id="PTHR11005">
    <property type="entry name" value="LYSOSOMAL ACID LIPASE-RELATED"/>
    <property type="match status" value="1"/>
</dbReference>
<proteinExistence type="predicted"/>
<comment type="caution">
    <text evidence="2">The sequence shown here is derived from an EMBL/GenBank/DDBJ whole genome shotgun (WGS) entry which is preliminary data.</text>
</comment>
<evidence type="ECO:0000259" key="1">
    <source>
        <dbReference type="Pfam" id="PF04083"/>
    </source>
</evidence>
<evidence type="ECO:0000313" key="3">
    <source>
        <dbReference type="Proteomes" id="UP001217089"/>
    </source>
</evidence>
<name>A0ABQ9FP57_TEGGR</name>
<dbReference type="Pfam" id="PF04083">
    <property type="entry name" value="Abhydro_lipase"/>
    <property type="match status" value="1"/>
</dbReference>
<sequence>MNVTQLITSKGYPCQEHSVQTADGFILGVQRIPYGKTNTGISSRPVVLLQHGLLSCSSCWVENLVDQSLGFILADAGMDVWLGNNRGNTYSRRHIKYKPTDEEFWAFSEAMSLLFLQSIPPLYHVDQMRTPVALFTGTNDFLADPIDVENLMGKLTNSIVYHKDIDGWEHLDFIWAMDAAKECYKEIVDQIRKYENIG</sequence>
<keyword evidence="3" id="KW-1185">Reference proteome</keyword>
<gene>
    <name evidence="2" type="ORF">KUTeg_003498</name>
</gene>
<feature type="domain" description="Partial AB-hydrolase lipase" evidence="1">
    <location>
        <begin position="3"/>
        <end position="63"/>
    </location>
</feature>
<dbReference type="EMBL" id="JARBDR010000214">
    <property type="protein sequence ID" value="KAJ8318407.1"/>
    <property type="molecule type" value="Genomic_DNA"/>
</dbReference>
<dbReference type="Proteomes" id="UP001217089">
    <property type="component" value="Unassembled WGS sequence"/>
</dbReference>
<protein>
    <recommendedName>
        <fullName evidence="1">Partial AB-hydrolase lipase domain-containing protein</fullName>
    </recommendedName>
</protein>
<reference evidence="2 3" key="1">
    <citation type="submission" date="2022-12" db="EMBL/GenBank/DDBJ databases">
        <title>Chromosome-level genome of Tegillarca granosa.</title>
        <authorList>
            <person name="Kim J."/>
        </authorList>
    </citation>
    <scope>NUCLEOTIDE SEQUENCE [LARGE SCALE GENOMIC DNA]</scope>
    <source>
        <strain evidence="2">Teg-2019</strain>
        <tissue evidence="2">Adductor muscle</tissue>
    </source>
</reference>
<dbReference type="InterPro" id="IPR029058">
    <property type="entry name" value="AB_hydrolase_fold"/>
</dbReference>
<accession>A0ABQ9FP57</accession>
<organism evidence="2 3">
    <name type="scientific">Tegillarca granosa</name>
    <name type="common">Malaysian cockle</name>
    <name type="synonym">Anadara granosa</name>
    <dbReference type="NCBI Taxonomy" id="220873"/>
    <lineage>
        <taxon>Eukaryota</taxon>
        <taxon>Metazoa</taxon>
        <taxon>Spiralia</taxon>
        <taxon>Lophotrochozoa</taxon>
        <taxon>Mollusca</taxon>
        <taxon>Bivalvia</taxon>
        <taxon>Autobranchia</taxon>
        <taxon>Pteriomorphia</taxon>
        <taxon>Arcoida</taxon>
        <taxon>Arcoidea</taxon>
        <taxon>Arcidae</taxon>
        <taxon>Tegillarca</taxon>
    </lineage>
</organism>